<keyword evidence="2" id="KW-1185">Reference proteome</keyword>
<evidence type="ECO:0000313" key="1">
    <source>
        <dbReference type="EMBL" id="CAL1399383.1"/>
    </source>
</evidence>
<gene>
    <name evidence="1" type="ORF">LTRI10_LOCUS39573</name>
</gene>
<reference evidence="1 2" key="1">
    <citation type="submission" date="2024-04" db="EMBL/GenBank/DDBJ databases">
        <authorList>
            <person name="Fracassetti M."/>
        </authorList>
    </citation>
    <scope>NUCLEOTIDE SEQUENCE [LARGE SCALE GENOMIC DNA]</scope>
</reference>
<accession>A0AAV2FP41</accession>
<proteinExistence type="predicted"/>
<evidence type="ECO:0000313" key="2">
    <source>
        <dbReference type="Proteomes" id="UP001497516"/>
    </source>
</evidence>
<dbReference type="Proteomes" id="UP001497516">
    <property type="component" value="Chromosome 7"/>
</dbReference>
<dbReference type="EMBL" id="OZ034820">
    <property type="protein sequence ID" value="CAL1399383.1"/>
    <property type="molecule type" value="Genomic_DNA"/>
</dbReference>
<protein>
    <submittedName>
        <fullName evidence="1">Uncharacterized protein</fullName>
    </submittedName>
</protein>
<name>A0AAV2FP41_9ROSI</name>
<organism evidence="1 2">
    <name type="scientific">Linum trigynum</name>
    <dbReference type="NCBI Taxonomy" id="586398"/>
    <lineage>
        <taxon>Eukaryota</taxon>
        <taxon>Viridiplantae</taxon>
        <taxon>Streptophyta</taxon>
        <taxon>Embryophyta</taxon>
        <taxon>Tracheophyta</taxon>
        <taxon>Spermatophyta</taxon>
        <taxon>Magnoliopsida</taxon>
        <taxon>eudicotyledons</taxon>
        <taxon>Gunneridae</taxon>
        <taxon>Pentapetalae</taxon>
        <taxon>rosids</taxon>
        <taxon>fabids</taxon>
        <taxon>Malpighiales</taxon>
        <taxon>Linaceae</taxon>
        <taxon>Linum</taxon>
    </lineage>
</organism>
<dbReference type="AlphaFoldDB" id="A0AAV2FP41"/>
<sequence>MGLTCMEYSNIEIMLANNTSCKALGTFRPKHPSGCVHFLLQYLVIDMEISKEYSTLLGRPILATAGARIDVVNEEVTPHVRKLLHKVEKPLKRSDENKEYQYENLYN</sequence>